<sequence length="333" mass="35877">MIKIQDVARHAGVSAATVSRVLNGRSTVNPELAGRVLAAVRELGYRPNGVARNLRRRQTTLWAVLVSDVGNPFFTSLVRGVEDGGRQFGYSVVLCNTDENRAREAEYIAVALADNMAGVIISPADDSTDISALVAAGTAVVTIDRELAETEVDAVMVDNEKGAEMATAHLLASGYRRIACITGPRRMSTAMRRLRGYHRALRAAGVPVDRALVRHADFREEGGYSAMAALLDEGVEMDAVFAANNLMTVGAVECLTERGVPIPGQVGVIGFDDIPWARLFRPGLSTVRQPTYELGRAAAQLLAGRIDNPARPAARMVLQTELHPRESSRPRHG</sequence>
<dbReference type="InterPro" id="IPR028082">
    <property type="entry name" value="Peripla_BP_I"/>
</dbReference>
<keyword evidence="2" id="KW-0238">DNA-binding</keyword>
<dbReference type="PANTHER" id="PTHR30146">
    <property type="entry name" value="LACI-RELATED TRANSCRIPTIONAL REPRESSOR"/>
    <property type="match status" value="1"/>
</dbReference>
<dbReference type="SUPFAM" id="SSF47413">
    <property type="entry name" value="lambda repressor-like DNA-binding domains"/>
    <property type="match status" value="1"/>
</dbReference>
<name>A0ABR9LP56_9ACTN</name>
<dbReference type="InterPro" id="IPR010982">
    <property type="entry name" value="Lambda_DNA-bd_dom_sf"/>
</dbReference>
<dbReference type="SMART" id="SM00354">
    <property type="entry name" value="HTH_LACI"/>
    <property type="match status" value="1"/>
</dbReference>
<comment type="caution">
    <text evidence="5">The sequence shown here is derived from an EMBL/GenBank/DDBJ whole genome shotgun (WGS) entry which is preliminary data.</text>
</comment>
<evidence type="ECO:0000313" key="5">
    <source>
        <dbReference type="EMBL" id="MBE1582440.1"/>
    </source>
</evidence>
<reference evidence="5 6" key="1">
    <citation type="submission" date="2020-10" db="EMBL/GenBank/DDBJ databases">
        <title>Sequencing the genomes of 1000 actinobacteria strains.</title>
        <authorList>
            <person name="Klenk H.-P."/>
        </authorList>
    </citation>
    <scope>NUCLEOTIDE SEQUENCE [LARGE SCALE GENOMIC DNA]</scope>
    <source>
        <strain evidence="5 6">DSM 43173</strain>
    </source>
</reference>
<dbReference type="InterPro" id="IPR000843">
    <property type="entry name" value="HTH_LacI"/>
</dbReference>
<feature type="domain" description="HTH lacI-type" evidence="4">
    <location>
        <begin position="2"/>
        <end position="56"/>
    </location>
</feature>
<keyword evidence="3" id="KW-0804">Transcription</keyword>
<accession>A0ABR9LP56</accession>
<dbReference type="RefSeq" id="WP_192783720.1">
    <property type="nucleotide sequence ID" value="NZ_JADBEK010000001.1"/>
</dbReference>
<protein>
    <submittedName>
        <fullName evidence="5">LacI family transcriptional regulator</fullName>
    </submittedName>
</protein>
<keyword evidence="1" id="KW-0805">Transcription regulation</keyword>
<dbReference type="Gene3D" id="3.40.50.2300">
    <property type="match status" value="2"/>
</dbReference>
<dbReference type="PANTHER" id="PTHR30146:SF109">
    <property type="entry name" value="HTH-TYPE TRANSCRIPTIONAL REGULATOR GALS"/>
    <property type="match status" value="1"/>
</dbReference>
<evidence type="ECO:0000259" key="4">
    <source>
        <dbReference type="PROSITE" id="PS50932"/>
    </source>
</evidence>
<dbReference type="PROSITE" id="PS50932">
    <property type="entry name" value="HTH_LACI_2"/>
    <property type="match status" value="1"/>
</dbReference>
<evidence type="ECO:0000313" key="6">
    <source>
        <dbReference type="Proteomes" id="UP000633509"/>
    </source>
</evidence>
<evidence type="ECO:0000256" key="3">
    <source>
        <dbReference type="ARBA" id="ARBA00023163"/>
    </source>
</evidence>
<dbReference type="InterPro" id="IPR001761">
    <property type="entry name" value="Peripla_BP/Lac1_sug-bd_dom"/>
</dbReference>
<dbReference type="CDD" id="cd06267">
    <property type="entry name" value="PBP1_LacI_sugar_binding-like"/>
    <property type="match status" value="1"/>
</dbReference>
<dbReference type="Proteomes" id="UP000633509">
    <property type="component" value="Unassembled WGS sequence"/>
</dbReference>
<dbReference type="Pfam" id="PF00532">
    <property type="entry name" value="Peripla_BP_1"/>
    <property type="match status" value="1"/>
</dbReference>
<dbReference type="PROSITE" id="PS00356">
    <property type="entry name" value="HTH_LACI_1"/>
    <property type="match status" value="1"/>
</dbReference>
<dbReference type="CDD" id="cd01392">
    <property type="entry name" value="HTH_LacI"/>
    <property type="match status" value="1"/>
</dbReference>
<dbReference type="EMBL" id="JADBEK010000001">
    <property type="protein sequence ID" value="MBE1582440.1"/>
    <property type="molecule type" value="Genomic_DNA"/>
</dbReference>
<gene>
    <name evidence="5" type="ORF">H4W80_000698</name>
</gene>
<dbReference type="SUPFAM" id="SSF53822">
    <property type="entry name" value="Periplasmic binding protein-like I"/>
    <property type="match status" value="1"/>
</dbReference>
<keyword evidence="6" id="KW-1185">Reference proteome</keyword>
<evidence type="ECO:0000256" key="1">
    <source>
        <dbReference type="ARBA" id="ARBA00023015"/>
    </source>
</evidence>
<organism evidence="5 6">
    <name type="scientific">Nonomuraea angiospora</name>
    <dbReference type="NCBI Taxonomy" id="46172"/>
    <lineage>
        <taxon>Bacteria</taxon>
        <taxon>Bacillati</taxon>
        <taxon>Actinomycetota</taxon>
        <taxon>Actinomycetes</taxon>
        <taxon>Streptosporangiales</taxon>
        <taxon>Streptosporangiaceae</taxon>
        <taxon>Nonomuraea</taxon>
    </lineage>
</organism>
<dbReference type="Gene3D" id="1.10.260.40">
    <property type="entry name" value="lambda repressor-like DNA-binding domains"/>
    <property type="match status" value="1"/>
</dbReference>
<proteinExistence type="predicted"/>
<dbReference type="PRINTS" id="PR00036">
    <property type="entry name" value="HTHLACI"/>
</dbReference>
<evidence type="ECO:0000256" key="2">
    <source>
        <dbReference type="ARBA" id="ARBA00023125"/>
    </source>
</evidence>
<dbReference type="Pfam" id="PF00356">
    <property type="entry name" value="LacI"/>
    <property type="match status" value="1"/>
</dbReference>